<sequence length="131" mass="15313">MPVKHPTNNICPICAVEPDTVRHFFVDCPLKFVFWQQAFSTTFTTSSLSSDNIWDLLHLHITDGNRPWSTHLSHIGLILQTIWSMHWRSVFHNLPWHPHIASQFYQNLLSRHPFVSSRQNTQNQFGAQLPQ</sequence>
<evidence type="ECO:0000313" key="2">
    <source>
        <dbReference type="Proteomes" id="UP000646827"/>
    </source>
</evidence>
<evidence type="ECO:0000313" key="1">
    <source>
        <dbReference type="EMBL" id="KAG2216287.1"/>
    </source>
</evidence>
<dbReference type="OrthoDB" id="2287153at2759"/>
<dbReference type="Proteomes" id="UP000646827">
    <property type="component" value="Unassembled WGS sequence"/>
</dbReference>
<proteinExistence type="predicted"/>
<gene>
    <name evidence="1" type="ORF">INT45_008860</name>
</gene>
<keyword evidence="2" id="KW-1185">Reference proteome</keyword>
<evidence type="ECO:0008006" key="3">
    <source>
        <dbReference type="Google" id="ProtNLM"/>
    </source>
</evidence>
<dbReference type="AlphaFoldDB" id="A0A8H7RS92"/>
<comment type="caution">
    <text evidence="1">The sequence shown here is derived from an EMBL/GenBank/DDBJ whole genome shotgun (WGS) entry which is preliminary data.</text>
</comment>
<accession>A0A8H7RS92</accession>
<dbReference type="EMBL" id="JAEPRB010000427">
    <property type="protein sequence ID" value="KAG2216287.1"/>
    <property type="molecule type" value="Genomic_DNA"/>
</dbReference>
<name>A0A8H7RS92_9FUNG</name>
<protein>
    <recommendedName>
        <fullName evidence="3">Reverse transcriptase zinc-binding domain-containing protein</fullName>
    </recommendedName>
</protein>
<organism evidence="1 2">
    <name type="scientific">Circinella minor</name>
    <dbReference type="NCBI Taxonomy" id="1195481"/>
    <lineage>
        <taxon>Eukaryota</taxon>
        <taxon>Fungi</taxon>
        <taxon>Fungi incertae sedis</taxon>
        <taxon>Mucoromycota</taxon>
        <taxon>Mucoromycotina</taxon>
        <taxon>Mucoromycetes</taxon>
        <taxon>Mucorales</taxon>
        <taxon>Lichtheimiaceae</taxon>
        <taxon>Circinella</taxon>
    </lineage>
</organism>
<reference evidence="1 2" key="1">
    <citation type="submission" date="2020-12" db="EMBL/GenBank/DDBJ databases">
        <title>Metabolic potential, ecology and presence of endohyphal bacteria is reflected in genomic diversity of Mucoromycotina.</title>
        <authorList>
            <person name="Muszewska A."/>
            <person name="Okrasinska A."/>
            <person name="Steczkiewicz K."/>
            <person name="Drgas O."/>
            <person name="Orlowska M."/>
            <person name="Perlinska-Lenart U."/>
            <person name="Aleksandrzak-Piekarczyk T."/>
            <person name="Szatraj K."/>
            <person name="Zielenkiewicz U."/>
            <person name="Pilsyk S."/>
            <person name="Malc E."/>
            <person name="Mieczkowski P."/>
            <person name="Kruszewska J.S."/>
            <person name="Biernat P."/>
            <person name="Pawlowska J."/>
        </authorList>
    </citation>
    <scope>NUCLEOTIDE SEQUENCE [LARGE SCALE GENOMIC DNA]</scope>
    <source>
        <strain evidence="1 2">CBS 142.35</strain>
    </source>
</reference>